<proteinExistence type="predicted"/>
<comment type="caution">
    <text evidence="2">The sequence shown here is derived from an EMBL/GenBank/DDBJ whole genome shotgun (WGS) entry which is preliminary data.</text>
</comment>
<accession>A0A2M7G5J3</accession>
<sequence>MPEFRKFSTASSQSLASKANESSAGAPPSSTLSQLKSQSEALQNKPKAILPLPDLEKSKAKIEAFTPVQFKAMAEKYPQPEGLQVILKGLKSPPSRPNTGS</sequence>
<feature type="compositionally biased region" description="Polar residues" evidence="1">
    <location>
        <begin position="8"/>
        <end position="42"/>
    </location>
</feature>
<gene>
    <name evidence="2" type="ORF">COW36_09720</name>
</gene>
<dbReference type="AlphaFoldDB" id="A0A2M7G5J3"/>
<feature type="region of interest" description="Disordered" evidence="1">
    <location>
        <begin position="1"/>
        <end position="50"/>
    </location>
</feature>
<dbReference type="EMBL" id="PFFQ01000026">
    <property type="protein sequence ID" value="PIW17238.1"/>
    <property type="molecule type" value="Genomic_DNA"/>
</dbReference>
<reference evidence="2 3" key="1">
    <citation type="submission" date="2017-09" db="EMBL/GenBank/DDBJ databases">
        <title>Depth-based differentiation of microbial function through sediment-hosted aquifers and enrichment of novel symbionts in the deep terrestrial subsurface.</title>
        <authorList>
            <person name="Probst A.J."/>
            <person name="Ladd B."/>
            <person name="Jarett J.K."/>
            <person name="Geller-Mcgrath D.E."/>
            <person name="Sieber C.M."/>
            <person name="Emerson J.B."/>
            <person name="Anantharaman K."/>
            <person name="Thomas B.C."/>
            <person name="Malmstrom R."/>
            <person name="Stieglmeier M."/>
            <person name="Klingl A."/>
            <person name="Woyke T."/>
            <person name="Ryan C.M."/>
            <person name="Banfield J.F."/>
        </authorList>
    </citation>
    <scope>NUCLEOTIDE SEQUENCE [LARGE SCALE GENOMIC DNA]</scope>
    <source>
        <strain evidence="2">CG17_big_fil_post_rev_8_21_14_2_50_48_46</strain>
    </source>
</reference>
<organism evidence="2 3">
    <name type="scientific">bacterium (Candidatus Blackallbacteria) CG17_big_fil_post_rev_8_21_14_2_50_48_46</name>
    <dbReference type="NCBI Taxonomy" id="2014261"/>
    <lineage>
        <taxon>Bacteria</taxon>
        <taxon>Candidatus Blackallbacteria</taxon>
    </lineage>
</organism>
<evidence type="ECO:0000313" key="3">
    <source>
        <dbReference type="Proteomes" id="UP000231019"/>
    </source>
</evidence>
<evidence type="ECO:0000313" key="2">
    <source>
        <dbReference type="EMBL" id="PIW17238.1"/>
    </source>
</evidence>
<dbReference type="Proteomes" id="UP000231019">
    <property type="component" value="Unassembled WGS sequence"/>
</dbReference>
<evidence type="ECO:0000256" key="1">
    <source>
        <dbReference type="SAM" id="MobiDB-lite"/>
    </source>
</evidence>
<name>A0A2M7G5J3_9BACT</name>
<protein>
    <submittedName>
        <fullName evidence="2">Uncharacterized protein</fullName>
    </submittedName>
</protein>